<dbReference type="Proteomes" id="UP001139264">
    <property type="component" value="Unassembled WGS sequence"/>
</dbReference>
<name>A0A9X1S711_9MICC</name>
<dbReference type="PROSITE" id="PS51257">
    <property type="entry name" value="PROKAR_LIPOPROTEIN"/>
    <property type="match status" value="1"/>
</dbReference>
<evidence type="ECO:0000256" key="1">
    <source>
        <dbReference type="SAM" id="MobiDB-lite"/>
    </source>
</evidence>
<sequence length="148" mass="15749">MKRFIAPIVLAMALTLTGCGGSEETPANASSPNAVEKTSEVPDLTGQWKQSNAASEESFQQATITADTITIDWVSDGGDTTSIYWVGTFEPPTQAGEKHTWTSQRDAAATDSALLASTDATKDFTYEGDSISYKVSMLGTTTTVKLKK</sequence>
<feature type="chain" id="PRO_5040809257" description="Lipoprotein" evidence="2">
    <location>
        <begin position="23"/>
        <end position="148"/>
    </location>
</feature>
<reference evidence="3" key="1">
    <citation type="submission" date="2021-10" db="EMBL/GenBank/DDBJ databases">
        <title>Novel species in genus Arthrobacter.</title>
        <authorList>
            <person name="Liu Y."/>
        </authorList>
    </citation>
    <scope>NUCLEOTIDE SEQUENCE</scope>
    <source>
        <strain evidence="3">Zg-Y809</strain>
    </source>
</reference>
<evidence type="ECO:0000313" key="4">
    <source>
        <dbReference type="Proteomes" id="UP001139264"/>
    </source>
</evidence>
<organism evidence="3 4">
    <name type="scientific">Arthrobacter gengyunqii</name>
    <dbReference type="NCBI Taxonomy" id="2886940"/>
    <lineage>
        <taxon>Bacteria</taxon>
        <taxon>Bacillati</taxon>
        <taxon>Actinomycetota</taxon>
        <taxon>Actinomycetes</taxon>
        <taxon>Micrococcales</taxon>
        <taxon>Micrococcaceae</taxon>
        <taxon>Arthrobacter</taxon>
    </lineage>
</organism>
<proteinExistence type="predicted"/>
<feature type="signal peptide" evidence="2">
    <location>
        <begin position="1"/>
        <end position="22"/>
    </location>
</feature>
<evidence type="ECO:0000256" key="2">
    <source>
        <dbReference type="SAM" id="SignalP"/>
    </source>
</evidence>
<dbReference type="RefSeq" id="WP_227909300.1">
    <property type="nucleotide sequence ID" value="NZ_CP095461.1"/>
</dbReference>
<keyword evidence="2" id="KW-0732">Signal</keyword>
<comment type="caution">
    <text evidence="3">The sequence shown here is derived from an EMBL/GenBank/DDBJ whole genome shotgun (WGS) entry which is preliminary data.</text>
</comment>
<dbReference type="AlphaFoldDB" id="A0A9X1S711"/>
<accession>A0A9X1S711</accession>
<gene>
    <name evidence="3" type="ORF">LJ751_17335</name>
</gene>
<feature type="compositionally biased region" description="Polar residues" evidence="1">
    <location>
        <begin position="47"/>
        <end position="56"/>
    </location>
</feature>
<protein>
    <recommendedName>
        <fullName evidence="5">Lipoprotein</fullName>
    </recommendedName>
</protein>
<evidence type="ECO:0008006" key="5">
    <source>
        <dbReference type="Google" id="ProtNLM"/>
    </source>
</evidence>
<feature type="region of interest" description="Disordered" evidence="1">
    <location>
        <begin position="21"/>
        <end position="56"/>
    </location>
</feature>
<dbReference type="EMBL" id="JAJFZP010000020">
    <property type="protein sequence ID" value="MCC3271090.1"/>
    <property type="molecule type" value="Genomic_DNA"/>
</dbReference>
<evidence type="ECO:0000313" key="3">
    <source>
        <dbReference type="EMBL" id="MCC3271090.1"/>
    </source>
</evidence>